<sequence>TLQVFYFHREAYGDEHLVITLSKETSEFSNDDESLKSKVDGGCVSALDNIDIALKMPLSR</sequence>
<comment type="caution">
    <text evidence="1">The sequence shown here is derived from an EMBL/GenBank/DDBJ whole genome shotgun (WGS) entry which is preliminary data.</text>
</comment>
<evidence type="ECO:0000313" key="2">
    <source>
        <dbReference type="Proteomes" id="UP000283383"/>
    </source>
</evidence>
<name>A0A420HDS2_9PEZI</name>
<gene>
    <name evidence="1" type="ORF">GcM3_200030</name>
</gene>
<keyword evidence="2" id="KW-1185">Reference proteome</keyword>
<protein>
    <submittedName>
        <fullName evidence="1">Uncharacterized protein</fullName>
    </submittedName>
</protein>
<dbReference type="EMBL" id="MCBQ01020087">
    <property type="protein sequence ID" value="RKF55578.1"/>
    <property type="molecule type" value="Genomic_DNA"/>
</dbReference>
<dbReference type="Proteomes" id="UP000283383">
    <property type="component" value="Unassembled WGS sequence"/>
</dbReference>
<accession>A0A420HDS2</accession>
<organism evidence="1 2">
    <name type="scientific">Golovinomyces cichoracearum</name>
    <dbReference type="NCBI Taxonomy" id="62708"/>
    <lineage>
        <taxon>Eukaryota</taxon>
        <taxon>Fungi</taxon>
        <taxon>Dikarya</taxon>
        <taxon>Ascomycota</taxon>
        <taxon>Pezizomycotina</taxon>
        <taxon>Leotiomycetes</taxon>
        <taxon>Erysiphales</taxon>
        <taxon>Erysiphaceae</taxon>
        <taxon>Golovinomyces</taxon>
    </lineage>
</organism>
<feature type="non-terminal residue" evidence="1">
    <location>
        <position position="1"/>
    </location>
</feature>
<reference evidence="1 2" key="1">
    <citation type="journal article" date="2018" name="BMC Genomics">
        <title>Comparative genome analyses reveal sequence features reflecting distinct modes of host-adaptation between dicot and monocot powdery mildew.</title>
        <authorList>
            <person name="Wu Y."/>
            <person name="Ma X."/>
            <person name="Pan Z."/>
            <person name="Kale S.D."/>
            <person name="Song Y."/>
            <person name="King H."/>
            <person name="Zhang Q."/>
            <person name="Presley C."/>
            <person name="Deng X."/>
            <person name="Wei C.I."/>
            <person name="Xiao S."/>
        </authorList>
    </citation>
    <scope>NUCLEOTIDE SEQUENCE [LARGE SCALE GENOMIC DNA]</scope>
    <source>
        <strain evidence="1">UMSG3</strain>
    </source>
</reference>
<evidence type="ECO:0000313" key="1">
    <source>
        <dbReference type="EMBL" id="RKF55578.1"/>
    </source>
</evidence>
<proteinExistence type="predicted"/>
<dbReference type="AlphaFoldDB" id="A0A420HDS2"/>